<dbReference type="EMBL" id="CP006965">
    <property type="protein sequence ID" value="AHF80986.1"/>
    <property type="molecule type" value="Genomic_DNA"/>
</dbReference>
<dbReference type="GeneID" id="24906639"/>
<protein>
    <submittedName>
        <fullName evidence="1">Uncharacterized protein</fullName>
    </submittedName>
</protein>
<dbReference type="Proteomes" id="UP000019027">
    <property type="component" value="Chromosome"/>
</dbReference>
<sequence length="95" mass="11102">MEDILKDDHFKLLAFLITSARGCVDEPPLYGPLRLVDAASRLIEIMRKEGKVNEQIIKLQKMIKEKMDLVMYDEEMFIEFLDELSKELAKILKSE</sequence>
<evidence type="ECO:0000313" key="2">
    <source>
        <dbReference type="Proteomes" id="UP000019027"/>
    </source>
</evidence>
<dbReference type="AlphaFoldDB" id="W0I4H6"/>
<dbReference type="Pfam" id="PF19585">
    <property type="entry name" value="DUF6092"/>
    <property type="match status" value="1"/>
</dbReference>
<accession>W0I4H6</accession>
<dbReference type="HOGENOM" id="CLU_183468_0_0_2"/>
<dbReference type="RefSeq" id="WP_084340037.1">
    <property type="nucleotide sequence ID" value="NZ_CP006965.1"/>
</dbReference>
<dbReference type="KEGG" id="ths:TES1_1610"/>
<evidence type="ECO:0000313" key="1">
    <source>
        <dbReference type="EMBL" id="AHF80986.1"/>
    </source>
</evidence>
<keyword evidence="2" id="KW-1185">Reference proteome</keyword>
<dbReference type="InterPro" id="IPR046074">
    <property type="entry name" value="DUF6092"/>
</dbReference>
<name>W0I4H6_9EURY</name>
<gene>
    <name evidence="1" type="ORF">TES1_1610</name>
</gene>
<organism evidence="1 2">
    <name type="scientific">Thermococcus paralvinellae</name>
    <dbReference type="NCBI Taxonomy" id="582419"/>
    <lineage>
        <taxon>Archaea</taxon>
        <taxon>Methanobacteriati</taxon>
        <taxon>Methanobacteriota</taxon>
        <taxon>Thermococci</taxon>
        <taxon>Thermococcales</taxon>
        <taxon>Thermococcaceae</taxon>
        <taxon>Thermococcus</taxon>
    </lineage>
</organism>
<dbReference type="STRING" id="582419.TES1_1610"/>
<proteinExistence type="predicted"/>
<reference evidence="1 2" key="1">
    <citation type="journal article" date="2014" name="Int. J. Syst. Evol. Microbiol.">
        <title>Thermococcus paralvinellae sp. nov. and Thermococcus cleftensis sp. nov. of hyperthermophilic heterotrophs from deep-sea hydrothermal vents.</title>
        <authorList>
            <person name="Hensley S.A."/>
            <person name="Jung J.H."/>
            <person name="Park C.S."/>
            <person name="Holden J.F."/>
        </authorList>
    </citation>
    <scope>NUCLEOTIDE SEQUENCE [LARGE SCALE GENOMIC DNA]</scope>
    <source>
        <strain evidence="1 2">ES1</strain>
    </source>
</reference>